<comment type="caution">
    <text evidence="2">The sequence shown here is derived from an EMBL/GenBank/DDBJ whole genome shotgun (WGS) entry which is preliminary data.</text>
</comment>
<dbReference type="OrthoDB" id="7433551at2"/>
<evidence type="ECO:0000313" key="2">
    <source>
        <dbReference type="EMBL" id="OYQ37525.1"/>
    </source>
</evidence>
<gene>
    <name evidence="2" type="ORF">CHU95_01210</name>
</gene>
<feature type="chain" id="PRO_5012220135" evidence="1">
    <location>
        <begin position="23"/>
        <end position="97"/>
    </location>
</feature>
<reference evidence="2 3" key="1">
    <citation type="submission" date="2017-07" db="EMBL/GenBank/DDBJ databases">
        <title>Niveispirillum cyanobacteriorum sp. nov., isolated from cyanobacterial aggregates in a eutrophic lake.</title>
        <authorList>
            <person name="Cai H."/>
        </authorList>
    </citation>
    <scope>NUCLEOTIDE SEQUENCE [LARGE SCALE GENOMIC DNA]</scope>
    <source>
        <strain evidence="3">TH1-14</strain>
    </source>
</reference>
<organism evidence="2 3">
    <name type="scientific">Niveispirillum lacus</name>
    <dbReference type="NCBI Taxonomy" id="1981099"/>
    <lineage>
        <taxon>Bacteria</taxon>
        <taxon>Pseudomonadati</taxon>
        <taxon>Pseudomonadota</taxon>
        <taxon>Alphaproteobacteria</taxon>
        <taxon>Rhodospirillales</taxon>
        <taxon>Azospirillaceae</taxon>
        <taxon>Niveispirillum</taxon>
    </lineage>
</organism>
<feature type="signal peptide" evidence="1">
    <location>
        <begin position="1"/>
        <end position="22"/>
    </location>
</feature>
<name>A0A255Z9G2_9PROT</name>
<evidence type="ECO:0000256" key="1">
    <source>
        <dbReference type="SAM" id="SignalP"/>
    </source>
</evidence>
<dbReference type="Proteomes" id="UP000216998">
    <property type="component" value="Unassembled WGS sequence"/>
</dbReference>
<evidence type="ECO:0000313" key="3">
    <source>
        <dbReference type="Proteomes" id="UP000216998"/>
    </source>
</evidence>
<keyword evidence="3" id="KW-1185">Reference proteome</keyword>
<dbReference type="AlphaFoldDB" id="A0A255Z9G2"/>
<sequence length="97" mass="10388">MNRALSVFLLVLLAFPAPPAAALNQTDEQVRQAIIQQSIASYPGNCPCPYNTASNGSRCGKRSAYSKPGGRAPLCFPEDVTDKMVADYRRANGAKAK</sequence>
<protein>
    <submittedName>
        <fullName evidence="2">Uncharacterized protein</fullName>
    </submittedName>
</protein>
<dbReference type="RefSeq" id="WP_094452904.1">
    <property type="nucleotide sequence ID" value="NZ_NOXU01000014.1"/>
</dbReference>
<dbReference type="EMBL" id="NOXU01000014">
    <property type="protein sequence ID" value="OYQ37525.1"/>
    <property type="molecule type" value="Genomic_DNA"/>
</dbReference>
<proteinExistence type="predicted"/>
<keyword evidence="1" id="KW-0732">Signal</keyword>
<accession>A0A255Z9G2</accession>